<dbReference type="PROSITE" id="PS51462">
    <property type="entry name" value="NUDIX"/>
    <property type="match status" value="1"/>
</dbReference>
<name>A0A1S1X5U8_9NEIS</name>
<dbReference type="PANTHER" id="PTHR43046">
    <property type="entry name" value="GDP-MANNOSE MANNOSYL HYDROLASE"/>
    <property type="match status" value="1"/>
</dbReference>
<dbReference type="Gene3D" id="3.90.79.10">
    <property type="entry name" value="Nucleoside Triphosphate Pyrophosphohydrolase"/>
    <property type="match status" value="1"/>
</dbReference>
<sequence length="156" mass="17436">MICFNVAGTRFNLRAAAIIEHQGKVLLHRAASDDFWTLPGGRVEPGEDAAATVAREMREELDESVDCGHLVMLIENFFAVAGQANHELGLYFQARLAEDSTLPRRASPFLVTDNGVPFEFNWFSRGQLAALHVLPLPVKELLLDDDRRLRHVVDRG</sequence>
<dbReference type="PANTHER" id="PTHR43046:SF14">
    <property type="entry name" value="MUTT_NUDIX FAMILY PROTEIN"/>
    <property type="match status" value="1"/>
</dbReference>
<keyword evidence="2" id="KW-0378">Hydrolase</keyword>
<dbReference type="CDD" id="cd04688">
    <property type="entry name" value="NUDIX_Hydrolase"/>
    <property type="match status" value="1"/>
</dbReference>
<dbReference type="AlphaFoldDB" id="A0A1S1X5U8"/>
<dbReference type="InterPro" id="IPR000086">
    <property type="entry name" value="NUDIX_hydrolase_dom"/>
</dbReference>
<protein>
    <recommendedName>
        <fullName evidence="3">Nudix hydrolase domain-containing protein</fullName>
    </recommendedName>
</protein>
<comment type="cofactor">
    <cofactor evidence="1">
        <name>Mg(2+)</name>
        <dbReference type="ChEBI" id="CHEBI:18420"/>
    </cofactor>
</comment>
<evidence type="ECO:0000313" key="7">
    <source>
        <dbReference type="Proteomes" id="UP000180280"/>
    </source>
</evidence>
<evidence type="ECO:0000313" key="4">
    <source>
        <dbReference type="EMBL" id="OHX14556.1"/>
    </source>
</evidence>
<dbReference type="RefSeq" id="WP_071113775.1">
    <property type="nucleotide sequence ID" value="NZ_MKCS01000001.1"/>
</dbReference>
<evidence type="ECO:0000259" key="3">
    <source>
        <dbReference type="PROSITE" id="PS51462"/>
    </source>
</evidence>
<dbReference type="InterPro" id="IPR015797">
    <property type="entry name" value="NUDIX_hydrolase-like_dom_sf"/>
</dbReference>
<proteinExistence type="predicted"/>
<evidence type="ECO:0000256" key="1">
    <source>
        <dbReference type="ARBA" id="ARBA00001946"/>
    </source>
</evidence>
<feature type="domain" description="Nudix hydrolase" evidence="3">
    <location>
        <begin position="8"/>
        <end position="148"/>
    </location>
</feature>
<dbReference type="STRING" id="1903179.BI347_14360"/>
<dbReference type="OrthoDB" id="9804442at2"/>
<dbReference type="Proteomes" id="UP000180280">
    <property type="component" value="Unassembled WGS sequence"/>
</dbReference>
<evidence type="ECO:0000313" key="6">
    <source>
        <dbReference type="Proteomes" id="UP000180088"/>
    </source>
</evidence>
<accession>A0A1S1X5U8</accession>
<dbReference type="SUPFAM" id="SSF55811">
    <property type="entry name" value="Nudix"/>
    <property type="match status" value="1"/>
</dbReference>
<dbReference type="EMBL" id="MKCT01000040">
    <property type="protein sequence ID" value="OHX19234.1"/>
    <property type="molecule type" value="Genomic_DNA"/>
</dbReference>
<gene>
    <name evidence="5" type="ORF">BI344_18630</name>
    <name evidence="4" type="ORF">BI347_14360</name>
</gene>
<comment type="caution">
    <text evidence="4">The sequence shown here is derived from an EMBL/GenBank/DDBJ whole genome shotgun (WGS) entry which is preliminary data.</text>
</comment>
<dbReference type="EMBL" id="MKCS01000001">
    <property type="protein sequence ID" value="OHX14556.1"/>
    <property type="molecule type" value="Genomic_DNA"/>
</dbReference>
<reference evidence="6 7" key="1">
    <citation type="submission" date="2016-09" db="EMBL/GenBank/DDBJ databases">
        <title>Chromobacterium muskegensis sp. nov., an insecticidal bacterium isolated from Sphagnum bogs.</title>
        <authorList>
            <person name="Sparks M.E."/>
            <person name="Blackburn M.B."/>
            <person name="Gundersen-Rindal D.E."/>
            <person name="Mitchell A."/>
            <person name="Farrar R."/>
            <person name="Kuhar D."/>
        </authorList>
    </citation>
    <scope>NUCLEOTIDE SEQUENCE [LARGE SCALE GENOMIC DNA]</scope>
    <source>
        <strain evidence="5 7">14B-1</strain>
        <strain evidence="4 6">37-2</strain>
    </source>
</reference>
<keyword evidence="7" id="KW-1185">Reference proteome</keyword>
<dbReference type="Pfam" id="PF00293">
    <property type="entry name" value="NUDIX"/>
    <property type="match status" value="1"/>
</dbReference>
<dbReference type="GO" id="GO:0016787">
    <property type="term" value="F:hydrolase activity"/>
    <property type="evidence" value="ECO:0007669"/>
    <property type="project" value="UniProtKB-KW"/>
</dbReference>
<evidence type="ECO:0000313" key="5">
    <source>
        <dbReference type="EMBL" id="OHX19234.1"/>
    </source>
</evidence>
<evidence type="ECO:0000256" key="2">
    <source>
        <dbReference type="ARBA" id="ARBA00022801"/>
    </source>
</evidence>
<organism evidence="4 6">
    <name type="scientific">Chromobacterium sphagni</name>
    <dbReference type="NCBI Taxonomy" id="1903179"/>
    <lineage>
        <taxon>Bacteria</taxon>
        <taxon>Pseudomonadati</taxon>
        <taxon>Pseudomonadota</taxon>
        <taxon>Betaproteobacteria</taxon>
        <taxon>Neisseriales</taxon>
        <taxon>Chromobacteriaceae</taxon>
        <taxon>Chromobacterium</taxon>
    </lineage>
</organism>
<dbReference type="Proteomes" id="UP000180088">
    <property type="component" value="Unassembled WGS sequence"/>
</dbReference>